<protein>
    <submittedName>
        <fullName evidence="2">Uncharacterized protein</fullName>
    </submittedName>
</protein>
<dbReference type="EMBL" id="SPUK01000001">
    <property type="protein sequence ID" value="TQW01238.1"/>
    <property type="molecule type" value="Genomic_DNA"/>
</dbReference>
<dbReference type="STRING" id="43265.A0A545VHM3"/>
<keyword evidence="1" id="KW-0732">Signal</keyword>
<sequence>MKFTTIAAAIVAVAPVAFADNCKGGLNYCGQTLLNVGNYHDQIIQALREANEPTSDDWVRRSLFYCTGFQGGDIKFAQACGAHCTDGGAGNNDYCG</sequence>
<gene>
    <name evidence="2" type="ORF">IF1G_01169</name>
</gene>
<feature type="chain" id="PRO_5022085388" evidence="1">
    <location>
        <begin position="20"/>
        <end position="96"/>
    </location>
</feature>
<evidence type="ECO:0000313" key="2">
    <source>
        <dbReference type="EMBL" id="TQW01238.1"/>
    </source>
</evidence>
<feature type="signal peptide" evidence="1">
    <location>
        <begin position="1"/>
        <end position="19"/>
    </location>
</feature>
<dbReference type="OrthoDB" id="4186099at2759"/>
<comment type="caution">
    <text evidence="2">The sequence shown here is derived from an EMBL/GenBank/DDBJ whole genome shotgun (WGS) entry which is preliminary data.</text>
</comment>
<reference evidence="2 3" key="1">
    <citation type="journal article" date="2019" name="Appl. Microbiol. Biotechnol.">
        <title>Genome sequence of Isaria javanica and comparative genome analysis insights into family S53 peptidase evolution in fungal entomopathogens.</title>
        <authorList>
            <person name="Lin R."/>
            <person name="Zhang X."/>
            <person name="Xin B."/>
            <person name="Zou M."/>
            <person name="Gao Y."/>
            <person name="Qin F."/>
            <person name="Hu Q."/>
            <person name="Xie B."/>
            <person name="Cheng X."/>
        </authorList>
    </citation>
    <scope>NUCLEOTIDE SEQUENCE [LARGE SCALE GENOMIC DNA]</scope>
    <source>
        <strain evidence="2 3">IJ1G</strain>
    </source>
</reference>
<keyword evidence="3" id="KW-1185">Reference proteome</keyword>
<accession>A0A545VHM3</accession>
<organism evidence="2 3">
    <name type="scientific">Cordyceps javanica</name>
    <dbReference type="NCBI Taxonomy" id="43265"/>
    <lineage>
        <taxon>Eukaryota</taxon>
        <taxon>Fungi</taxon>
        <taxon>Dikarya</taxon>
        <taxon>Ascomycota</taxon>
        <taxon>Pezizomycotina</taxon>
        <taxon>Sordariomycetes</taxon>
        <taxon>Hypocreomycetidae</taxon>
        <taxon>Hypocreales</taxon>
        <taxon>Cordycipitaceae</taxon>
        <taxon>Cordyceps</taxon>
    </lineage>
</organism>
<evidence type="ECO:0000313" key="3">
    <source>
        <dbReference type="Proteomes" id="UP000315783"/>
    </source>
</evidence>
<evidence type="ECO:0000256" key="1">
    <source>
        <dbReference type="SAM" id="SignalP"/>
    </source>
</evidence>
<dbReference type="Proteomes" id="UP000315783">
    <property type="component" value="Unassembled WGS sequence"/>
</dbReference>
<name>A0A545VHM3_9HYPO</name>
<dbReference type="AlphaFoldDB" id="A0A545VHM3"/>
<proteinExistence type="predicted"/>